<dbReference type="Gene3D" id="3.50.50.60">
    <property type="entry name" value="FAD/NAD(P)-binding domain"/>
    <property type="match status" value="2"/>
</dbReference>
<gene>
    <name evidence="3" type="primary">dadA_7</name>
    <name evidence="3" type="ORF">SDC9_45423</name>
</gene>
<accession>A0A644W6K2</accession>
<dbReference type="Pfam" id="PF07992">
    <property type="entry name" value="Pyr_redox_2"/>
    <property type="match status" value="1"/>
</dbReference>
<feature type="domain" description="FAD/NAD(P)-binding" evidence="1">
    <location>
        <begin position="100"/>
        <end position="267"/>
    </location>
</feature>
<organism evidence="3">
    <name type="scientific">bioreactor metagenome</name>
    <dbReference type="NCBI Taxonomy" id="1076179"/>
    <lineage>
        <taxon>unclassified sequences</taxon>
        <taxon>metagenomes</taxon>
        <taxon>ecological metagenomes</taxon>
    </lineage>
</organism>
<dbReference type="InterPro" id="IPR036188">
    <property type="entry name" value="FAD/NAD-bd_sf"/>
</dbReference>
<dbReference type="GO" id="GO:0016491">
    <property type="term" value="F:oxidoreductase activity"/>
    <property type="evidence" value="ECO:0007669"/>
    <property type="project" value="UniProtKB-KW"/>
</dbReference>
<name>A0A644W6K2_9ZZZZ</name>
<dbReference type="PIRSF" id="PIRSF038984">
    <property type="entry name" value="FAD_binding_protein"/>
    <property type="match status" value="1"/>
</dbReference>
<dbReference type="PRINTS" id="PR00419">
    <property type="entry name" value="ADXRDTASE"/>
</dbReference>
<dbReference type="PANTHER" id="PTHR42842:SF3">
    <property type="entry name" value="FAD_NAD(P)-BINDING OXIDOREDUCTASE FAMILY PROTEIN"/>
    <property type="match status" value="1"/>
</dbReference>
<proteinExistence type="predicted"/>
<dbReference type="PANTHER" id="PTHR42842">
    <property type="entry name" value="FAD/NAD(P)-BINDING OXIDOREDUCTASE"/>
    <property type="match status" value="1"/>
</dbReference>
<dbReference type="EMBL" id="VSSQ01000652">
    <property type="protein sequence ID" value="MPL99207.1"/>
    <property type="molecule type" value="Genomic_DNA"/>
</dbReference>
<evidence type="ECO:0000313" key="3">
    <source>
        <dbReference type="EMBL" id="MPL99207.1"/>
    </source>
</evidence>
<dbReference type="EC" id="1.4.99.-" evidence="3"/>
<dbReference type="InterPro" id="IPR049516">
    <property type="entry name" value="FAD-depend_C"/>
</dbReference>
<sequence length="531" mass="57457">MIIKLNNLRVGITNEHSLVEILAHKFNIDKENIRDVKVLRRAVDARRKNNICLVYHLCLDLAVSGKKLDIILQDKNISKMDEPKREKLVCGSEELCERPVIIGAGPAGLIATLELAKRGYKPLLIERGKCLAERVADVDAFWRTGKFDPKSNVQFGMGGAGTFSDGKLTTRINDPIMSHILETFVAAGAPGEILYEQKPHVGTDKLRLMVSNLAKQIEELGGEILYDCQVKALIVKDDKVIGIELINDEKIITNAVILAIGHSARDTYKKLLEQGVAIEAKAFAIGVRVEHEQAVIDTSQYGTFAGHPKLGASDYALVHHEPSNGRTVYSFCMCPGGKVVAATSEIGGVVTNGMSMHGRDSGIANSALVVNVGPQDFGAGPLGGIEFQRHYEQLAYCAGGKNYSAPAQNIRSFLDNTEPLLKVGFKPTYEPGLVAVSLDKVLPDYVAATLRAGIKVFGRRIGGFASDGLLTGVETRTSAPVRILRGQDGQSITHRGLYPTGEGAGYAGGIMSAAVDGYYQAANIIKRFKRF</sequence>
<dbReference type="InterPro" id="IPR028348">
    <property type="entry name" value="FAD-binding_protein"/>
</dbReference>
<dbReference type="Gene3D" id="3.30.70.2700">
    <property type="match status" value="1"/>
</dbReference>
<dbReference type="AlphaFoldDB" id="A0A644W6K2"/>
<comment type="caution">
    <text evidence="3">The sequence shown here is derived from an EMBL/GenBank/DDBJ whole genome shotgun (WGS) entry which is preliminary data.</text>
</comment>
<reference evidence="3" key="1">
    <citation type="submission" date="2019-08" db="EMBL/GenBank/DDBJ databases">
        <authorList>
            <person name="Kucharzyk K."/>
            <person name="Murdoch R.W."/>
            <person name="Higgins S."/>
            <person name="Loffler F."/>
        </authorList>
    </citation>
    <scope>NUCLEOTIDE SEQUENCE</scope>
</reference>
<keyword evidence="3" id="KW-0560">Oxidoreductase</keyword>
<evidence type="ECO:0000259" key="2">
    <source>
        <dbReference type="Pfam" id="PF21688"/>
    </source>
</evidence>
<feature type="domain" description="FAD-dependent protein C-terminal" evidence="2">
    <location>
        <begin position="282"/>
        <end position="477"/>
    </location>
</feature>
<dbReference type="SUPFAM" id="SSF51905">
    <property type="entry name" value="FAD/NAD(P)-binding domain"/>
    <property type="match status" value="1"/>
</dbReference>
<evidence type="ECO:0000259" key="1">
    <source>
        <dbReference type="Pfam" id="PF07992"/>
    </source>
</evidence>
<dbReference type="Pfam" id="PF21688">
    <property type="entry name" value="FAD-depend_C"/>
    <property type="match status" value="1"/>
</dbReference>
<protein>
    <submittedName>
        <fullName evidence="3">D-amino acid dehydrogenase</fullName>
        <ecNumber evidence="3">1.4.99.-</ecNumber>
    </submittedName>
</protein>
<dbReference type="InterPro" id="IPR023753">
    <property type="entry name" value="FAD/NAD-binding_dom"/>
</dbReference>